<feature type="domain" description="UspA" evidence="2">
    <location>
        <begin position="1"/>
        <end position="139"/>
    </location>
</feature>
<dbReference type="STRING" id="531814.SAMN04487944_11587"/>
<sequence length="139" mass="15581">MYKHILLASDGSENAVRAAKESVKLASYNKDSIIEVVYVINIDKSKSDVLHSHSTEEIDIERRKKNSKVIQFLNEADVNYRTTILRGKPGPEIVKYANEQNVDIVVIGSRGLNTLQEMVLGSVSHKVMKRVNCPAMIVK</sequence>
<dbReference type="InterPro" id="IPR006016">
    <property type="entry name" value="UspA"/>
</dbReference>
<dbReference type="PRINTS" id="PR01438">
    <property type="entry name" value="UNVRSLSTRESS"/>
</dbReference>
<evidence type="ECO:0000259" key="2">
    <source>
        <dbReference type="Pfam" id="PF00582"/>
    </source>
</evidence>
<keyword evidence="4" id="KW-1185">Reference proteome</keyword>
<evidence type="ECO:0000313" key="4">
    <source>
        <dbReference type="Proteomes" id="UP000199687"/>
    </source>
</evidence>
<reference evidence="3 4" key="1">
    <citation type="submission" date="2016-10" db="EMBL/GenBank/DDBJ databases">
        <authorList>
            <person name="de Groot N.N."/>
        </authorList>
    </citation>
    <scope>NUCLEOTIDE SEQUENCE [LARGE SCALE GENOMIC DNA]</scope>
    <source>
        <strain evidence="3 4">CGMCC 1.7727</strain>
    </source>
</reference>
<protein>
    <submittedName>
        <fullName evidence="3">Nucleotide-binding universal stress protein, UspA family</fullName>
    </submittedName>
</protein>
<dbReference type="SUPFAM" id="SSF52402">
    <property type="entry name" value="Adenine nucleotide alpha hydrolases-like"/>
    <property type="match status" value="1"/>
</dbReference>
<dbReference type="InterPro" id="IPR014729">
    <property type="entry name" value="Rossmann-like_a/b/a_fold"/>
</dbReference>
<dbReference type="InterPro" id="IPR006015">
    <property type="entry name" value="Universal_stress_UspA"/>
</dbReference>
<dbReference type="Gene3D" id="3.40.50.620">
    <property type="entry name" value="HUPs"/>
    <property type="match status" value="1"/>
</dbReference>
<evidence type="ECO:0000313" key="3">
    <source>
        <dbReference type="EMBL" id="SES02551.1"/>
    </source>
</evidence>
<evidence type="ECO:0000256" key="1">
    <source>
        <dbReference type="ARBA" id="ARBA00008791"/>
    </source>
</evidence>
<dbReference type="Pfam" id="PF00582">
    <property type="entry name" value="Usp"/>
    <property type="match status" value="1"/>
</dbReference>
<comment type="similarity">
    <text evidence="1">Belongs to the universal stress protein A family.</text>
</comment>
<gene>
    <name evidence="3" type="ORF">SAMN04487944_11587</name>
</gene>
<dbReference type="PANTHER" id="PTHR46268">
    <property type="entry name" value="STRESS RESPONSE PROTEIN NHAX"/>
    <property type="match status" value="1"/>
</dbReference>
<dbReference type="AlphaFoldDB" id="A0A1H9U029"/>
<dbReference type="EMBL" id="FOGL01000015">
    <property type="protein sequence ID" value="SES02551.1"/>
    <property type="molecule type" value="Genomic_DNA"/>
</dbReference>
<dbReference type="Proteomes" id="UP000199687">
    <property type="component" value="Unassembled WGS sequence"/>
</dbReference>
<organism evidence="3 4">
    <name type="scientific">Gracilibacillus ureilyticus</name>
    <dbReference type="NCBI Taxonomy" id="531814"/>
    <lineage>
        <taxon>Bacteria</taxon>
        <taxon>Bacillati</taxon>
        <taxon>Bacillota</taxon>
        <taxon>Bacilli</taxon>
        <taxon>Bacillales</taxon>
        <taxon>Bacillaceae</taxon>
        <taxon>Gracilibacillus</taxon>
    </lineage>
</organism>
<dbReference type="RefSeq" id="WP_089742312.1">
    <property type="nucleotide sequence ID" value="NZ_FOGL01000015.1"/>
</dbReference>
<dbReference type="CDD" id="cd00293">
    <property type="entry name" value="USP-like"/>
    <property type="match status" value="1"/>
</dbReference>
<accession>A0A1H9U029</accession>
<proteinExistence type="inferred from homology"/>
<dbReference type="PANTHER" id="PTHR46268:SF6">
    <property type="entry name" value="UNIVERSAL STRESS PROTEIN UP12"/>
    <property type="match status" value="1"/>
</dbReference>
<dbReference type="OrthoDB" id="9777884at2"/>
<name>A0A1H9U029_9BACI</name>